<evidence type="ECO:0000313" key="2">
    <source>
        <dbReference type="EMBL" id="OTF97298.1"/>
    </source>
</evidence>
<reference evidence="1 3" key="1">
    <citation type="journal article" date="2017" name="Nature">
        <title>The sunflower genome provides insights into oil metabolism, flowering and Asterid evolution.</title>
        <authorList>
            <person name="Badouin H."/>
            <person name="Gouzy J."/>
            <person name="Grassa C.J."/>
            <person name="Murat F."/>
            <person name="Staton S.E."/>
            <person name="Cottret L."/>
            <person name="Lelandais-Briere C."/>
            <person name="Owens G.L."/>
            <person name="Carrere S."/>
            <person name="Mayjonade B."/>
            <person name="Legrand L."/>
            <person name="Gill N."/>
            <person name="Kane N.C."/>
            <person name="Bowers J.E."/>
            <person name="Hubner S."/>
            <person name="Bellec A."/>
            <person name="Berard A."/>
            <person name="Berges H."/>
            <person name="Blanchet N."/>
            <person name="Boniface M.C."/>
            <person name="Brunel D."/>
            <person name="Catrice O."/>
            <person name="Chaidir N."/>
            <person name="Claudel C."/>
            <person name="Donnadieu C."/>
            <person name="Faraut T."/>
            <person name="Fievet G."/>
            <person name="Helmstetter N."/>
            <person name="King M."/>
            <person name="Knapp S.J."/>
            <person name="Lai Z."/>
            <person name="Le Paslier M.C."/>
            <person name="Lippi Y."/>
            <person name="Lorenzon L."/>
            <person name="Mandel J.R."/>
            <person name="Marage G."/>
            <person name="Marchand G."/>
            <person name="Marquand E."/>
            <person name="Bret-Mestries E."/>
            <person name="Morien E."/>
            <person name="Nambeesan S."/>
            <person name="Nguyen T."/>
            <person name="Pegot-Espagnet P."/>
            <person name="Pouilly N."/>
            <person name="Raftis F."/>
            <person name="Sallet E."/>
            <person name="Schiex T."/>
            <person name="Thomas J."/>
            <person name="Vandecasteele C."/>
            <person name="Vares D."/>
            <person name="Vear F."/>
            <person name="Vautrin S."/>
            <person name="Crespi M."/>
            <person name="Mangin B."/>
            <person name="Burke J.M."/>
            <person name="Salse J."/>
            <person name="Munos S."/>
            <person name="Vincourt P."/>
            <person name="Rieseberg L.H."/>
            <person name="Langlade N.B."/>
        </authorList>
    </citation>
    <scope>NUCLEOTIDE SEQUENCE [LARGE SCALE GENOMIC DNA]</scope>
    <source>
        <strain evidence="3">cv. SF193</strain>
        <tissue evidence="1">Leaves</tissue>
    </source>
</reference>
<protein>
    <submittedName>
        <fullName evidence="2">Uncharacterized protein</fullName>
    </submittedName>
</protein>
<dbReference type="InParanoid" id="A0A251SF82"/>
<sequence>MSFCLISKSLKGKDGSHGLIKSPVVYNCWELMVLLSCLWLQGIQPYWVAVHLLELIMVVNILHMTVFCRFG</sequence>
<proteinExistence type="predicted"/>
<name>A0A251SF82_HELAN</name>
<keyword evidence="3" id="KW-1185">Reference proteome</keyword>
<reference evidence="1" key="3">
    <citation type="submission" date="2020-06" db="EMBL/GenBank/DDBJ databases">
        <title>Helianthus annuus Genome sequencing and assembly Release 2.</title>
        <authorList>
            <person name="Gouzy J."/>
            <person name="Langlade N."/>
            <person name="Munos S."/>
        </authorList>
    </citation>
    <scope>NUCLEOTIDE SEQUENCE</scope>
    <source>
        <tissue evidence="1">Leaves</tissue>
    </source>
</reference>
<accession>A0A251SF82</accession>
<dbReference type="EMBL" id="MNCJ02000329">
    <property type="protein sequence ID" value="KAF5767796.1"/>
    <property type="molecule type" value="Genomic_DNA"/>
</dbReference>
<dbReference type="Proteomes" id="UP000215914">
    <property type="component" value="Chromosome 14"/>
</dbReference>
<dbReference type="AlphaFoldDB" id="A0A251SF82"/>
<dbReference type="Gramene" id="mRNA:HanXRQr2_Chr14g0628891">
    <property type="protein sequence ID" value="mRNA:HanXRQr2_Chr14g0628891"/>
    <property type="gene ID" value="HanXRQr2_Chr14g0628891"/>
</dbReference>
<gene>
    <name evidence="2" type="ORF">HannXRQ_Chr14g0433071</name>
    <name evidence="1" type="ORF">HanXRQr2_Chr14g0628891</name>
</gene>
<evidence type="ECO:0000313" key="1">
    <source>
        <dbReference type="EMBL" id="KAF5767796.1"/>
    </source>
</evidence>
<organism evidence="2 3">
    <name type="scientific">Helianthus annuus</name>
    <name type="common">Common sunflower</name>
    <dbReference type="NCBI Taxonomy" id="4232"/>
    <lineage>
        <taxon>Eukaryota</taxon>
        <taxon>Viridiplantae</taxon>
        <taxon>Streptophyta</taxon>
        <taxon>Embryophyta</taxon>
        <taxon>Tracheophyta</taxon>
        <taxon>Spermatophyta</taxon>
        <taxon>Magnoliopsida</taxon>
        <taxon>eudicotyledons</taxon>
        <taxon>Gunneridae</taxon>
        <taxon>Pentapetalae</taxon>
        <taxon>asterids</taxon>
        <taxon>campanulids</taxon>
        <taxon>Asterales</taxon>
        <taxon>Asteraceae</taxon>
        <taxon>Asteroideae</taxon>
        <taxon>Heliantheae alliance</taxon>
        <taxon>Heliantheae</taxon>
        <taxon>Helianthus</taxon>
    </lineage>
</organism>
<evidence type="ECO:0000313" key="3">
    <source>
        <dbReference type="Proteomes" id="UP000215914"/>
    </source>
</evidence>
<dbReference type="EMBL" id="CM007903">
    <property type="protein sequence ID" value="OTF97298.1"/>
    <property type="molecule type" value="Genomic_DNA"/>
</dbReference>
<reference evidence="2" key="2">
    <citation type="submission" date="2017-02" db="EMBL/GenBank/DDBJ databases">
        <title>Sunflower complete genome.</title>
        <authorList>
            <person name="Langlade N."/>
            <person name="Munos S."/>
        </authorList>
    </citation>
    <scope>NUCLEOTIDE SEQUENCE [LARGE SCALE GENOMIC DNA]</scope>
    <source>
        <tissue evidence="2">Leaves</tissue>
    </source>
</reference>